<feature type="transmembrane region" description="Helical" evidence="1">
    <location>
        <begin position="354"/>
        <end position="373"/>
    </location>
</feature>
<evidence type="ECO:0000256" key="1">
    <source>
        <dbReference type="SAM" id="Phobius"/>
    </source>
</evidence>
<feature type="transmembrane region" description="Helical" evidence="1">
    <location>
        <begin position="133"/>
        <end position="150"/>
    </location>
</feature>
<feature type="transmembrane region" description="Helical" evidence="1">
    <location>
        <begin position="69"/>
        <end position="91"/>
    </location>
</feature>
<feature type="transmembrane region" description="Helical" evidence="1">
    <location>
        <begin position="307"/>
        <end position="325"/>
    </location>
</feature>
<proteinExistence type="predicted"/>
<keyword evidence="1" id="KW-1133">Transmembrane helix</keyword>
<feature type="transmembrane region" description="Helical" evidence="1">
    <location>
        <begin position="103"/>
        <end position="121"/>
    </location>
</feature>
<dbReference type="Proteomes" id="UP000034316">
    <property type="component" value="Unassembled WGS sequence"/>
</dbReference>
<feature type="transmembrane region" description="Helical" evidence="1">
    <location>
        <begin position="34"/>
        <end position="57"/>
    </location>
</feature>
<keyword evidence="1" id="KW-0472">Membrane</keyword>
<feature type="transmembrane region" description="Helical" evidence="1">
    <location>
        <begin position="181"/>
        <end position="202"/>
    </location>
</feature>
<keyword evidence="1" id="KW-0812">Transmembrane</keyword>
<name>A0A0G0G8H4_9BACT</name>
<dbReference type="STRING" id="1618333.UR93_C0024G0006"/>
<evidence type="ECO:0000313" key="2">
    <source>
        <dbReference type="EMBL" id="KKP88027.1"/>
    </source>
</evidence>
<evidence type="ECO:0008006" key="4">
    <source>
        <dbReference type="Google" id="ProtNLM"/>
    </source>
</evidence>
<accession>A0A0G0G8H4</accession>
<evidence type="ECO:0000313" key="3">
    <source>
        <dbReference type="Proteomes" id="UP000034316"/>
    </source>
</evidence>
<feature type="transmembrane region" description="Helical" evidence="1">
    <location>
        <begin position="208"/>
        <end position="227"/>
    </location>
</feature>
<organism evidence="2 3">
    <name type="scientific">Berkelbacteria bacterium GW2011_GWA2_35_9</name>
    <dbReference type="NCBI Taxonomy" id="1618333"/>
    <lineage>
        <taxon>Bacteria</taxon>
        <taxon>Candidatus Berkelbacteria</taxon>
    </lineage>
</organism>
<protein>
    <recommendedName>
        <fullName evidence="4">Mannosyltransferase</fullName>
    </recommendedName>
</protein>
<reference evidence="2 3" key="1">
    <citation type="journal article" date="2015" name="Nature">
        <title>rRNA introns, odd ribosomes, and small enigmatic genomes across a large radiation of phyla.</title>
        <authorList>
            <person name="Brown C.T."/>
            <person name="Hug L.A."/>
            <person name="Thomas B.C."/>
            <person name="Sharon I."/>
            <person name="Castelle C.J."/>
            <person name="Singh A."/>
            <person name="Wilkins M.J."/>
            <person name="Williams K.H."/>
            <person name="Banfield J.F."/>
        </authorList>
    </citation>
    <scope>NUCLEOTIDE SEQUENCE [LARGE SCALE GENOMIC DNA]</scope>
</reference>
<feature type="transmembrane region" description="Helical" evidence="1">
    <location>
        <begin position="7"/>
        <end position="28"/>
    </location>
</feature>
<feature type="transmembrane region" description="Helical" evidence="1">
    <location>
        <begin position="331"/>
        <end position="347"/>
    </location>
</feature>
<gene>
    <name evidence="2" type="ORF">UR93_C0024G0006</name>
</gene>
<feature type="transmembrane region" description="Helical" evidence="1">
    <location>
        <begin position="379"/>
        <end position="400"/>
    </location>
</feature>
<dbReference type="EMBL" id="LBRB01000024">
    <property type="protein sequence ID" value="KKP88027.1"/>
    <property type="molecule type" value="Genomic_DNA"/>
</dbReference>
<sequence>MKFNKKSLFFITILGIIIFISYLKYIIYPTCWQAGYTHCAAIGQDFFALYQAGYNIFHNIFVYGKSGGLSLVTPYFMFFKYFPITPFVWGIPTLVFSSAMNAYYGYLVFSILLHIASIYLIVKISKKLKAQTYQIVFAIFIWLTYFSLTSEWRMGQFNHLAGMFLLGAVGAEIFSNKILSALAWILSLSWKPQAIFVAFYFWLTKNKLAISLFFLLFILFTTGYLAYFQTQNIPAFQEFFKNILVLENHHAWQVGYIDNFSVNAFWGQIFYPTNPKLYYFVSKSWSIFIIFMLFWSTWKSSKNIYNLNSRIYLLLFTAVSMSLFHKEVWESHLTFWLPTLITLLLITKNKKEWFFILICSLILASPTTFYYYSIYKLEWLKTLMIGMKVLPQLALYCYLIRKISTKKPYKFPY</sequence>
<dbReference type="AlphaFoldDB" id="A0A0G0G8H4"/>
<feature type="transmembrane region" description="Helical" evidence="1">
    <location>
        <begin position="277"/>
        <end position="295"/>
    </location>
</feature>
<comment type="caution">
    <text evidence="2">The sequence shown here is derived from an EMBL/GenBank/DDBJ whole genome shotgun (WGS) entry which is preliminary data.</text>
</comment>